<protein>
    <recommendedName>
        <fullName evidence="4">CopG family transcriptional regulator</fullName>
    </recommendedName>
</protein>
<gene>
    <name evidence="2" type="ORF">O4U47_05345</name>
</gene>
<keyword evidence="3" id="KW-1185">Reference proteome</keyword>
<evidence type="ECO:0000313" key="2">
    <source>
        <dbReference type="EMBL" id="MDA2803927.1"/>
    </source>
</evidence>
<name>A0ABT4TGS5_9ACTN</name>
<dbReference type="RefSeq" id="WP_270676412.1">
    <property type="nucleotide sequence ID" value="NZ_JAQFWP010000006.1"/>
</dbReference>
<dbReference type="Proteomes" id="UP001165685">
    <property type="component" value="Unassembled WGS sequence"/>
</dbReference>
<organism evidence="2 3">
    <name type="scientific">Nocardiopsis suaedae</name>
    <dbReference type="NCBI Taxonomy" id="3018444"/>
    <lineage>
        <taxon>Bacteria</taxon>
        <taxon>Bacillati</taxon>
        <taxon>Actinomycetota</taxon>
        <taxon>Actinomycetes</taxon>
        <taxon>Streptosporangiales</taxon>
        <taxon>Nocardiopsidaceae</taxon>
        <taxon>Nocardiopsis</taxon>
    </lineage>
</organism>
<comment type="caution">
    <text evidence="2">The sequence shown here is derived from an EMBL/GenBank/DDBJ whole genome shotgun (WGS) entry which is preliminary data.</text>
</comment>
<dbReference type="InterPro" id="IPR010985">
    <property type="entry name" value="Ribbon_hlx_hlx"/>
</dbReference>
<dbReference type="SUPFAM" id="SSF47598">
    <property type="entry name" value="Ribbon-helix-helix"/>
    <property type="match status" value="1"/>
</dbReference>
<dbReference type="EMBL" id="JAQFWP010000006">
    <property type="protein sequence ID" value="MDA2803927.1"/>
    <property type="molecule type" value="Genomic_DNA"/>
</dbReference>
<dbReference type="CDD" id="cd22231">
    <property type="entry name" value="RHH_NikR_HicB-like"/>
    <property type="match status" value="1"/>
</dbReference>
<proteinExistence type="predicted"/>
<reference evidence="2" key="1">
    <citation type="submission" date="2023-01" db="EMBL/GenBank/DDBJ databases">
        <title>Draft genome sequence of Nocardiopsis sp. LSu2-4 isolated from halophytes.</title>
        <authorList>
            <person name="Duangmal K."/>
            <person name="Chantavorakit T."/>
        </authorList>
    </citation>
    <scope>NUCLEOTIDE SEQUENCE</scope>
    <source>
        <strain evidence="2">LSu2-4</strain>
    </source>
</reference>
<evidence type="ECO:0008006" key="4">
    <source>
        <dbReference type="Google" id="ProtNLM"/>
    </source>
</evidence>
<feature type="region of interest" description="Disordered" evidence="1">
    <location>
        <begin position="78"/>
        <end position="98"/>
    </location>
</feature>
<evidence type="ECO:0000256" key="1">
    <source>
        <dbReference type="SAM" id="MobiDB-lite"/>
    </source>
</evidence>
<sequence>MSEVKKRVTVTLDPELLAWAERLVESGEARSVSAVVNDAMADKVRRQANAGILIEEDMQEARRRDPEEFERAMEWALEVTGGPLPEREGEGADGEAAA</sequence>
<evidence type="ECO:0000313" key="3">
    <source>
        <dbReference type="Proteomes" id="UP001165685"/>
    </source>
</evidence>
<accession>A0ABT4TGS5</accession>